<organism evidence="2 3">
    <name type="scientific">Emticicia aquatilis</name>
    <dbReference type="NCBI Taxonomy" id="1537369"/>
    <lineage>
        <taxon>Bacteria</taxon>
        <taxon>Pseudomonadati</taxon>
        <taxon>Bacteroidota</taxon>
        <taxon>Cytophagia</taxon>
        <taxon>Cytophagales</taxon>
        <taxon>Leadbetterellaceae</taxon>
        <taxon>Emticicia</taxon>
    </lineage>
</organism>
<keyword evidence="3" id="KW-1185">Reference proteome</keyword>
<dbReference type="Pfam" id="PF22294">
    <property type="entry name" value="DUF6966"/>
    <property type="match status" value="1"/>
</dbReference>
<comment type="caution">
    <text evidence="2">The sequence shown here is derived from an EMBL/GenBank/DDBJ whole genome shotgun (WGS) entry which is preliminary data.</text>
</comment>
<proteinExistence type="predicted"/>
<reference evidence="2" key="1">
    <citation type="journal article" date="2014" name="Int. J. Syst. Evol. Microbiol.">
        <title>Complete genome sequence of Corynebacterium casei LMG S-19264T (=DSM 44701T), isolated from a smear-ripened cheese.</title>
        <authorList>
            <consortium name="US DOE Joint Genome Institute (JGI-PGF)"/>
            <person name="Walter F."/>
            <person name="Albersmeier A."/>
            <person name="Kalinowski J."/>
            <person name="Ruckert C."/>
        </authorList>
    </citation>
    <scope>NUCLEOTIDE SEQUENCE</scope>
    <source>
        <strain evidence="2">CGMCC 1.15958</strain>
    </source>
</reference>
<dbReference type="InterPro" id="IPR054239">
    <property type="entry name" value="DUF6966"/>
</dbReference>
<dbReference type="AlphaFoldDB" id="A0A916YQR8"/>
<gene>
    <name evidence="2" type="ORF">GCM10011514_19580</name>
</gene>
<feature type="domain" description="DUF6966" evidence="1">
    <location>
        <begin position="21"/>
        <end position="60"/>
    </location>
</feature>
<dbReference type="RefSeq" id="WP_188765882.1">
    <property type="nucleotide sequence ID" value="NZ_BMKK01000003.1"/>
</dbReference>
<dbReference type="Proteomes" id="UP000609064">
    <property type="component" value="Unassembled WGS sequence"/>
</dbReference>
<evidence type="ECO:0000259" key="1">
    <source>
        <dbReference type="Pfam" id="PF22294"/>
    </source>
</evidence>
<dbReference type="EMBL" id="BMKK01000003">
    <property type="protein sequence ID" value="GGD55519.1"/>
    <property type="molecule type" value="Genomic_DNA"/>
</dbReference>
<evidence type="ECO:0000313" key="3">
    <source>
        <dbReference type="Proteomes" id="UP000609064"/>
    </source>
</evidence>
<name>A0A916YQR8_9BACT</name>
<accession>A0A916YQR8</accession>
<sequence>MTDYYKLSLELLRAILLENQYDFWANWMTEDIENWEETKSTEHHLRAYGGMGSFNDVVIGNQDLAGLWQGRVFGMLQSLAYGLANGDTLENILTRINTTSTQISGWRCQDCGAARINAIDIERFVCASISPQIFVNRLKDNRLAEILDTNKLISSEDVSNKKTAVEKLIRQTDIEIASDNNWLWTCPKCGSSKVCSYRWEILNNETKIVESDDNLEINKS</sequence>
<evidence type="ECO:0000313" key="2">
    <source>
        <dbReference type="EMBL" id="GGD55519.1"/>
    </source>
</evidence>
<protein>
    <recommendedName>
        <fullName evidence="1">DUF6966 domain-containing protein</fullName>
    </recommendedName>
</protein>
<reference evidence="2" key="2">
    <citation type="submission" date="2020-09" db="EMBL/GenBank/DDBJ databases">
        <authorList>
            <person name="Sun Q."/>
            <person name="Zhou Y."/>
        </authorList>
    </citation>
    <scope>NUCLEOTIDE SEQUENCE</scope>
    <source>
        <strain evidence="2">CGMCC 1.15958</strain>
    </source>
</reference>